<dbReference type="OrthoDB" id="122438at2759"/>
<accession>A0A9J6G9C4</accession>
<dbReference type="EMBL" id="JABSTR010000005">
    <property type="protein sequence ID" value="KAH9371112.1"/>
    <property type="molecule type" value="Genomic_DNA"/>
</dbReference>
<comment type="caution">
    <text evidence="2">The sequence shown here is derived from an EMBL/GenBank/DDBJ whole genome shotgun (WGS) entry which is preliminary data.</text>
</comment>
<dbReference type="OMA" id="WHEIAPP"/>
<evidence type="ECO:0000256" key="1">
    <source>
        <dbReference type="SAM" id="MobiDB-lite"/>
    </source>
</evidence>
<dbReference type="AlphaFoldDB" id="A0A9J6G9C4"/>
<protein>
    <submittedName>
        <fullName evidence="2">Uncharacterized protein</fullName>
    </submittedName>
</protein>
<reference evidence="2 3" key="1">
    <citation type="journal article" date="2020" name="Cell">
        <title>Large-Scale Comparative Analyses of Tick Genomes Elucidate Their Genetic Diversity and Vector Capacities.</title>
        <authorList>
            <consortium name="Tick Genome and Microbiome Consortium (TIGMIC)"/>
            <person name="Jia N."/>
            <person name="Wang J."/>
            <person name="Shi W."/>
            <person name="Du L."/>
            <person name="Sun Y."/>
            <person name="Zhan W."/>
            <person name="Jiang J.F."/>
            <person name="Wang Q."/>
            <person name="Zhang B."/>
            <person name="Ji P."/>
            <person name="Bell-Sakyi L."/>
            <person name="Cui X.M."/>
            <person name="Yuan T.T."/>
            <person name="Jiang B.G."/>
            <person name="Yang W.F."/>
            <person name="Lam T.T."/>
            <person name="Chang Q.C."/>
            <person name="Ding S.J."/>
            <person name="Wang X.J."/>
            <person name="Zhu J.G."/>
            <person name="Ruan X.D."/>
            <person name="Zhao L."/>
            <person name="Wei J.T."/>
            <person name="Ye R.Z."/>
            <person name="Que T.C."/>
            <person name="Du C.H."/>
            <person name="Zhou Y.H."/>
            <person name="Cheng J.X."/>
            <person name="Dai P.F."/>
            <person name="Guo W.B."/>
            <person name="Han X.H."/>
            <person name="Huang E.J."/>
            <person name="Li L.F."/>
            <person name="Wei W."/>
            <person name="Gao Y.C."/>
            <person name="Liu J.Z."/>
            <person name="Shao H.Z."/>
            <person name="Wang X."/>
            <person name="Wang C.C."/>
            <person name="Yang T.C."/>
            <person name="Huo Q.B."/>
            <person name="Li W."/>
            <person name="Chen H.Y."/>
            <person name="Chen S.E."/>
            <person name="Zhou L.G."/>
            <person name="Ni X.B."/>
            <person name="Tian J.H."/>
            <person name="Sheng Y."/>
            <person name="Liu T."/>
            <person name="Pan Y.S."/>
            <person name="Xia L.Y."/>
            <person name="Li J."/>
            <person name="Zhao F."/>
            <person name="Cao W.C."/>
        </authorList>
    </citation>
    <scope>NUCLEOTIDE SEQUENCE [LARGE SCALE GENOMIC DNA]</scope>
    <source>
        <strain evidence="2">HaeL-2018</strain>
    </source>
</reference>
<gene>
    <name evidence="2" type="ORF">HPB48_015677</name>
</gene>
<dbReference type="PANTHER" id="PTHR47272">
    <property type="entry name" value="DDE_TNP_1_7 DOMAIN-CONTAINING PROTEIN"/>
    <property type="match status" value="1"/>
</dbReference>
<feature type="region of interest" description="Disordered" evidence="1">
    <location>
        <begin position="48"/>
        <end position="83"/>
    </location>
</feature>
<keyword evidence="3" id="KW-1185">Reference proteome</keyword>
<dbReference type="VEuPathDB" id="VectorBase:HLOH_045125"/>
<dbReference type="PANTHER" id="PTHR47272:SF1">
    <property type="entry name" value="PIGGYBAC TRANSPOSABLE ELEMENT-DERIVED PROTEIN 3-LIKE"/>
    <property type="match status" value="1"/>
</dbReference>
<organism evidence="2 3">
    <name type="scientific">Haemaphysalis longicornis</name>
    <name type="common">Bush tick</name>
    <dbReference type="NCBI Taxonomy" id="44386"/>
    <lineage>
        <taxon>Eukaryota</taxon>
        <taxon>Metazoa</taxon>
        <taxon>Ecdysozoa</taxon>
        <taxon>Arthropoda</taxon>
        <taxon>Chelicerata</taxon>
        <taxon>Arachnida</taxon>
        <taxon>Acari</taxon>
        <taxon>Parasitiformes</taxon>
        <taxon>Ixodida</taxon>
        <taxon>Ixodoidea</taxon>
        <taxon>Ixodidae</taxon>
        <taxon>Haemaphysalinae</taxon>
        <taxon>Haemaphysalis</taxon>
    </lineage>
</organism>
<evidence type="ECO:0000313" key="2">
    <source>
        <dbReference type="EMBL" id="KAH9371112.1"/>
    </source>
</evidence>
<sequence length="122" mass="13705">MAVVSSWLLYRRDCDALAIPKKEQLDLLSFKISVASCLSAQNKDVVKKRGRPSLSVEAELEKKKRRGPAAPTPNVEVRHDNVGHWHEIAPPRQRCKMPGCKGQPVSFCTKCKTHLCIKKKSN</sequence>
<dbReference type="Proteomes" id="UP000821853">
    <property type="component" value="Chromosome 3"/>
</dbReference>
<name>A0A9J6G9C4_HAELO</name>
<evidence type="ECO:0000313" key="3">
    <source>
        <dbReference type="Proteomes" id="UP000821853"/>
    </source>
</evidence>
<proteinExistence type="predicted"/>